<keyword evidence="2" id="KW-0723">Serine/threonine-protein kinase</keyword>
<evidence type="ECO:0000256" key="1">
    <source>
        <dbReference type="ARBA" id="ARBA00004193"/>
    </source>
</evidence>
<dbReference type="InterPro" id="IPR000719">
    <property type="entry name" value="Prot_kinase_dom"/>
</dbReference>
<dbReference type="GO" id="GO:0004674">
    <property type="term" value="F:protein serine/threonine kinase activity"/>
    <property type="evidence" value="ECO:0007669"/>
    <property type="project" value="UniProtKB-KW"/>
</dbReference>
<dbReference type="InterPro" id="IPR011009">
    <property type="entry name" value="Kinase-like_dom_sf"/>
</dbReference>
<evidence type="ECO:0000256" key="4">
    <source>
        <dbReference type="ARBA" id="ARBA00022840"/>
    </source>
</evidence>
<dbReference type="STRING" id="3818.A0A444ZCN1"/>
<comment type="caution">
    <text evidence="9">The sequence shown here is derived from an EMBL/GenBank/DDBJ whole genome shotgun (WGS) entry which is preliminary data.</text>
</comment>
<name>A0A444ZCN1_ARAHY</name>
<keyword evidence="5" id="KW-0472">Membrane</keyword>
<keyword evidence="10" id="KW-1185">Reference proteome</keyword>
<evidence type="ECO:0000313" key="10">
    <source>
        <dbReference type="Proteomes" id="UP000289738"/>
    </source>
</evidence>
<dbReference type="Pfam" id="PF07714">
    <property type="entry name" value="PK_Tyr_Ser-Thr"/>
    <property type="match status" value="1"/>
</dbReference>
<evidence type="ECO:0000256" key="7">
    <source>
        <dbReference type="PROSITE-ProRule" id="PRU10141"/>
    </source>
</evidence>
<keyword evidence="3 7" id="KW-0547">Nucleotide-binding</keyword>
<sequence>MSCLNCCKTAEVESPSYREALAESAKRRMSRGYITFKSLAAAVSLKTGSSKHRQINEQIKKYGEVKNDIKVFTYNQIAEATENFNSDNLLGEGGFGSVYKGYICDQHVAMKQLNRQGAQGTREFYAEVLMLSLVKHPNLVQLVGYCTEDEHRVLVYEYMAKGSLENHLLGMYGAQPLLKDKKQFSLIADPLLNGQFPAKGLFQALAVAAMCLQEDPEKRPDMDDVVTALAILSATKTDEKDGAGEAVKTGGHVESFRAAESFNKEEQRG</sequence>
<dbReference type="AlphaFoldDB" id="A0A444ZCN1"/>
<proteinExistence type="predicted"/>
<dbReference type="Gene3D" id="3.30.200.20">
    <property type="entry name" value="Phosphorylase Kinase, domain 1"/>
    <property type="match status" value="1"/>
</dbReference>
<accession>A0A444ZCN1</accession>
<evidence type="ECO:0000256" key="6">
    <source>
        <dbReference type="ARBA" id="ARBA00023288"/>
    </source>
</evidence>
<comment type="subcellular location">
    <subcellularLocation>
        <location evidence="1">Cell membrane</location>
        <topology evidence="1">Lipid-anchor</topology>
    </subcellularLocation>
</comment>
<dbReference type="PROSITE" id="PS50011">
    <property type="entry name" value="PROTEIN_KINASE_DOM"/>
    <property type="match status" value="1"/>
</dbReference>
<protein>
    <recommendedName>
        <fullName evidence="8">Protein kinase domain-containing protein</fullName>
    </recommendedName>
</protein>
<dbReference type="InterPro" id="IPR001245">
    <property type="entry name" value="Ser-Thr/Tyr_kinase_cat_dom"/>
</dbReference>
<dbReference type="SUPFAM" id="SSF56112">
    <property type="entry name" value="Protein kinase-like (PK-like)"/>
    <property type="match status" value="1"/>
</dbReference>
<organism evidence="9 10">
    <name type="scientific">Arachis hypogaea</name>
    <name type="common">Peanut</name>
    <dbReference type="NCBI Taxonomy" id="3818"/>
    <lineage>
        <taxon>Eukaryota</taxon>
        <taxon>Viridiplantae</taxon>
        <taxon>Streptophyta</taxon>
        <taxon>Embryophyta</taxon>
        <taxon>Tracheophyta</taxon>
        <taxon>Spermatophyta</taxon>
        <taxon>Magnoliopsida</taxon>
        <taxon>eudicotyledons</taxon>
        <taxon>Gunneridae</taxon>
        <taxon>Pentapetalae</taxon>
        <taxon>rosids</taxon>
        <taxon>fabids</taxon>
        <taxon>Fabales</taxon>
        <taxon>Fabaceae</taxon>
        <taxon>Papilionoideae</taxon>
        <taxon>50 kb inversion clade</taxon>
        <taxon>dalbergioids sensu lato</taxon>
        <taxon>Dalbergieae</taxon>
        <taxon>Pterocarpus clade</taxon>
        <taxon>Arachis</taxon>
    </lineage>
</organism>
<reference evidence="9 10" key="1">
    <citation type="submission" date="2019-01" db="EMBL/GenBank/DDBJ databases">
        <title>Sequencing of cultivated peanut Arachis hypogaea provides insights into genome evolution and oil improvement.</title>
        <authorList>
            <person name="Chen X."/>
        </authorList>
    </citation>
    <scope>NUCLEOTIDE SEQUENCE [LARGE SCALE GENOMIC DNA]</scope>
    <source>
        <strain evidence="10">cv. Fuhuasheng</strain>
        <tissue evidence="9">Leaves</tissue>
    </source>
</reference>
<dbReference type="InterPro" id="IPR017441">
    <property type="entry name" value="Protein_kinase_ATP_BS"/>
</dbReference>
<dbReference type="PANTHER" id="PTHR47985">
    <property type="entry name" value="OS07G0668900 PROTEIN"/>
    <property type="match status" value="1"/>
</dbReference>
<dbReference type="GO" id="GO:0005524">
    <property type="term" value="F:ATP binding"/>
    <property type="evidence" value="ECO:0007669"/>
    <property type="project" value="UniProtKB-UniRule"/>
</dbReference>
<dbReference type="FunFam" id="3.30.200.20:FF:000162">
    <property type="entry name" value="Adenine nucleotide alpha hydrolase-like domain kinase"/>
    <property type="match status" value="1"/>
</dbReference>
<feature type="binding site" evidence="7">
    <location>
        <position position="111"/>
    </location>
    <ligand>
        <name>ATP</name>
        <dbReference type="ChEBI" id="CHEBI:30616"/>
    </ligand>
</feature>
<gene>
    <name evidence="9" type="ORF">Ahy_B04g069420</name>
</gene>
<keyword evidence="2" id="KW-0808">Transferase</keyword>
<dbReference type="GO" id="GO:0005886">
    <property type="term" value="C:plasma membrane"/>
    <property type="evidence" value="ECO:0007669"/>
    <property type="project" value="UniProtKB-SubCell"/>
</dbReference>
<dbReference type="Gene3D" id="1.10.510.10">
    <property type="entry name" value="Transferase(Phosphotransferase) domain 1"/>
    <property type="match status" value="1"/>
</dbReference>
<dbReference type="PROSITE" id="PS00107">
    <property type="entry name" value="PROTEIN_KINASE_ATP"/>
    <property type="match status" value="1"/>
</dbReference>
<dbReference type="PANTHER" id="PTHR47985:SF90">
    <property type="entry name" value="RECEPTOR SERINE_THREONINE KINASE"/>
    <property type="match status" value="1"/>
</dbReference>
<dbReference type="EMBL" id="SDMP01000014">
    <property type="protein sequence ID" value="RYR11914.1"/>
    <property type="molecule type" value="Genomic_DNA"/>
</dbReference>
<feature type="domain" description="Protein kinase" evidence="8">
    <location>
        <begin position="84"/>
        <end position="269"/>
    </location>
</feature>
<evidence type="ECO:0000259" key="8">
    <source>
        <dbReference type="PROSITE" id="PS50011"/>
    </source>
</evidence>
<evidence type="ECO:0000256" key="2">
    <source>
        <dbReference type="ARBA" id="ARBA00022527"/>
    </source>
</evidence>
<evidence type="ECO:0000313" key="9">
    <source>
        <dbReference type="EMBL" id="RYR11914.1"/>
    </source>
</evidence>
<keyword evidence="6" id="KW-0449">Lipoprotein</keyword>
<evidence type="ECO:0000256" key="3">
    <source>
        <dbReference type="ARBA" id="ARBA00022741"/>
    </source>
</evidence>
<keyword evidence="2" id="KW-0418">Kinase</keyword>
<dbReference type="Proteomes" id="UP000289738">
    <property type="component" value="Chromosome B04"/>
</dbReference>
<evidence type="ECO:0000256" key="5">
    <source>
        <dbReference type="ARBA" id="ARBA00023136"/>
    </source>
</evidence>
<keyword evidence="4 7" id="KW-0067">ATP-binding</keyword>